<name>A0A0N8GGZ9_9BACI</name>
<dbReference type="EMBL" id="LIXZ01000005">
    <property type="protein sequence ID" value="KPL59906.1"/>
    <property type="molecule type" value="Genomic_DNA"/>
</dbReference>
<keyword evidence="4" id="KW-0720">Serine protease</keyword>
<sequence>MKQIIAMGGGGFSMEPDNLLLDQYIINQSKASEPKVCFLPTASGDAENYIERFYKAFNSLSCEPSHLSLFKPSTRDLEGFLLEKDIIYVGGGNTKNMLALWREWGIDSILRQAWKSGIILAGLSAGSICWFEEGTTDSYGDGLETIKGLGLIEGSHSPHYDGEENRRPLYHSYIESGELKDGFAADDGAALHFIEGELSKAVSSRPHASAYRVEKKDGVIQEYKIPTNYLANPK</sequence>
<keyword evidence="2" id="KW-0645">Protease</keyword>
<protein>
    <submittedName>
        <fullName evidence="5">Peptidase</fullName>
    </submittedName>
</protein>
<evidence type="ECO:0000313" key="5">
    <source>
        <dbReference type="EMBL" id="KPL59906.1"/>
    </source>
</evidence>
<dbReference type="InterPro" id="IPR029062">
    <property type="entry name" value="Class_I_gatase-like"/>
</dbReference>
<dbReference type="PANTHER" id="PTHR20842:SF0">
    <property type="entry name" value="ALPHA-ASPARTYL DIPEPTIDASE"/>
    <property type="match status" value="1"/>
</dbReference>
<comment type="caution">
    <text evidence="5">The sequence shown here is derived from an EMBL/GenBank/DDBJ whole genome shotgun (WGS) entry which is preliminary data.</text>
</comment>
<dbReference type="PATRIC" id="fig|218284.4.peg.3094"/>
<dbReference type="Gene3D" id="3.40.50.880">
    <property type="match status" value="1"/>
</dbReference>
<dbReference type="GO" id="GO:0008236">
    <property type="term" value="F:serine-type peptidase activity"/>
    <property type="evidence" value="ECO:0007669"/>
    <property type="project" value="UniProtKB-KW"/>
</dbReference>
<dbReference type="Proteomes" id="UP000050398">
    <property type="component" value="Unassembled WGS sequence"/>
</dbReference>
<evidence type="ECO:0000256" key="3">
    <source>
        <dbReference type="ARBA" id="ARBA00022801"/>
    </source>
</evidence>
<evidence type="ECO:0000256" key="2">
    <source>
        <dbReference type="ARBA" id="ARBA00022670"/>
    </source>
</evidence>
<evidence type="ECO:0000256" key="1">
    <source>
        <dbReference type="ARBA" id="ARBA00006534"/>
    </source>
</evidence>
<dbReference type="InterPro" id="IPR005320">
    <property type="entry name" value="Peptidase_S51"/>
</dbReference>
<dbReference type="SUPFAM" id="SSF52317">
    <property type="entry name" value="Class I glutamine amidotransferase-like"/>
    <property type="match status" value="1"/>
</dbReference>
<proteinExistence type="inferred from homology"/>
<gene>
    <name evidence="5" type="ORF">AM506_07435</name>
</gene>
<dbReference type="OrthoDB" id="9778515at2"/>
<comment type="similarity">
    <text evidence="1">Belongs to the peptidase S51 family.</text>
</comment>
<dbReference type="RefSeq" id="WP_060671871.1">
    <property type="nucleotide sequence ID" value="NZ_JBCNGU010000018.1"/>
</dbReference>
<dbReference type="AlphaFoldDB" id="A0A0N8GGZ9"/>
<dbReference type="PANTHER" id="PTHR20842">
    <property type="entry name" value="PROTEASE S51 ALPHA-ASPARTYL DIPEPTIDASE"/>
    <property type="match status" value="1"/>
</dbReference>
<accession>A0A0N8GGZ9</accession>
<dbReference type="GO" id="GO:0006508">
    <property type="term" value="P:proteolysis"/>
    <property type="evidence" value="ECO:0007669"/>
    <property type="project" value="UniProtKB-KW"/>
</dbReference>
<evidence type="ECO:0000256" key="4">
    <source>
        <dbReference type="ARBA" id="ARBA00022825"/>
    </source>
</evidence>
<dbReference type="Pfam" id="PF03575">
    <property type="entry name" value="Peptidase_S51"/>
    <property type="match status" value="1"/>
</dbReference>
<evidence type="ECO:0000313" key="6">
    <source>
        <dbReference type="Proteomes" id="UP000050398"/>
    </source>
</evidence>
<keyword evidence="3" id="KW-0378">Hydrolase</keyword>
<dbReference type="CDD" id="cd03146">
    <property type="entry name" value="GAT1_Peptidase_E"/>
    <property type="match status" value="1"/>
</dbReference>
<organism evidence="5 6">
    <name type="scientific">Rossellomorea vietnamensis</name>
    <dbReference type="NCBI Taxonomy" id="218284"/>
    <lineage>
        <taxon>Bacteria</taxon>
        <taxon>Bacillati</taxon>
        <taxon>Bacillota</taxon>
        <taxon>Bacilli</taxon>
        <taxon>Bacillales</taxon>
        <taxon>Bacillaceae</taxon>
        <taxon>Rossellomorea</taxon>
    </lineage>
</organism>
<reference evidence="5 6" key="1">
    <citation type="submission" date="2015-08" db="EMBL/GenBank/DDBJ databases">
        <title>Draft Genome Sequence of Bacillus vietnamensis UCD-SED5.</title>
        <authorList>
            <person name="Lee R.D."/>
            <person name="Jospin G."/>
            <person name="Lang J.M."/>
            <person name="Coil D.A."/>
            <person name="Eisen J.A."/>
        </authorList>
    </citation>
    <scope>NUCLEOTIDE SEQUENCE [LARGE SCALE GENOMIC DNA]</scope>
    <source>
        <strain evidence="5 6">UCD-SED5</strain>
    </source>
</reference>